<comment type="caution">
    <text evidence="5">The sequence shown here is derived from an EMBL/GenBank/DDBJ whole genome shotgun (WGS) entry which is preliminary data.</text>
</comment>
<keyword evidence="3" id="KW-0620">Polyamine biosynthesis</keyword>
<evidence type="ECO:0000313" key="5">
    <source>
        <dbReference type="EMBL" id="GAG42881.1"/>
    </source>
</evidence>
<name>X0Z2P6_9ZZZZ</name>
<evidence type="ECO:0000256" key="2">
    <source>
        <dbReference type="ARBA" id="ARBA00022679"/>
    </source>
</evidence>
<evidence type="ECO:0000259" key="4">
    <source>
        <dbReference type="PROSITE" id="PS51006"/>
    </source>
</evidence>
<dbReference type="InterPro" id="IPR037163">
    <property type="entry name" value="Spermidine_synt_N_sf"/>
</dbReference>
<sequence>HGITKVLAHARTPFQVMYIVETGAYGKALVLDGKWQSCTGDEFLYHEPLVHPAMLHHGCPCRVLV</sequence>
<dbReference type="Gene3D" id="2.30.140.10">
    <property type="entry name" value="Spermidine synthase, tetramerisation domain"/>
    <property type="match status" value="1"/>
</dbReference>
<dbReference type="SUPFAM" id="SSF53335">
    <property type="entry name" value="S-adenosyl-L-methionine-dependent methyltransferases"/>
    <property type="match status" value="1"/>
</dbReference>
<proteinExistence type="inferred from homology"/>
<reference evidence="5" key="1">
    <citation type="journal article" date="2014" name="Front. Microbiol.">
        <title>High frequency of phylogenetically diverse reductive dehalogenase-homologous genes in deep subseafloor sedimentary metagenomes.</title>
        <authorList>
            <person name="Kawai M."/>
            <person name="Futagami T."/>
            <person name="Toyoda A."/>
            <person name="Takaki Y."/>
            <person name="Nishi S."/>
            <person name="Hori S."/>
            <person name="Arai W."/>
            <person name="Tsubouchi T."/>
            <person name="Morono Y."/>
            <person name="Uchiyama I."/>
            <person name="Ito T."/>
            <person name="Fujiyama A."/>
            <person name="Inagaki F."/>
            <person name="Takami H."/>
        </authorList>
    </citation>
    <scope>NUCLEOTIDE SEQUENCE</scope>
    <source>
        <strain evidence="5">Expedition CK06-06</strain>
    </source>
</reference>
<gene>
    <name evidence="5" type="ORF">S01H1_85824</name>
</gene>
<dbReference type="InterPro" id="IPR035246">
    <property type="entry name" value="Spermidine_synt_N"/>
</dbReference>
<comment type="similarity">
    <text evidence="1">Belongs to the spermidine/spermine synthase family.</text>
</comment>
<dbReference type="PROSITE" id="PS51006">
    <property type="entry name" value="PABS_2"/>
    <property type="match status" value="1"/>
</dbReference>
<dbReference type="GO" id="GO:0006596">
    <property type="term" value="P:polyamine biosynthetic process"/>
    <property type="evidence" value="ECO:0007669"/>
    <property type="project" value="UniProtKB-KW"/>
</dbReference>
<dbReference type="Pfam" id="PF17284">
    <property type="entry name" value="Spermine_synt_N"/>
    <property type="match status" value="1"/>
</dbReference>
<keyword evidence="2" id="KW-0808">Transferase</keyword>
<feature type="domain" description="PABS" evidence="4">
    <location>
        <begin position="1"/>
        <end position="65"/>
    </location>
</feature>
<dbReference type="InterPro" id="IPR029063">
    <property type="entry name" value="SAM-dependent_MTases_sf"/>
</dbReference>
<dbReference type="GO" id="GO:0010487">
    <property type="term" value="F:thermospermine synthase activity"/>
    <property type="evidence" value="ECO:0007669"/>
    <property type="project" value="TreeGrafter"/>
</dbReference>
<dbReference type="PANTHER" id="PTHR43317:SF1">
    <property type="entry name" value="THERMOSPERMINE SYNTHASE ACAULIS5"/>
    <property type="match status" value="1"/>
</dbReference>
<dbReference type="PANTHER" id="PTHR43317">
    <property type="entry name" value="THERMOSPERMINE SYNTHASE ACAULIS5"/>
    <property type="match status" value="1"/>
</dbReference>
<dbReference type="EMBL" id="BARS01059114">
    <property type="protein sequence ID" value="GAG42881.1"/>
    <property type="molecule type" value="Genomic_DNA"/>
</dbReference>
<protein>
    <recommendedName>
        <fullName evidence="4">PABS domain-containing protein</fullName>
    </recommendedName>
</protein>
<organism evidence="5">
    <name type="scientific">marine sediment metagenome</name>
    <dbReference type="NCBI Taxonomy" id="412755"/>
    <lineage>
        <taxon>unclassified sequences</taxon>
        <taxon>metagenomes</taxon>
        <taxon>ecological metagenomes</taxon>
    </lineage>
</organism>
<feature type="non-terminal residue" evidence="5">
    <location>
        <position position="1"/>
    </location>
</feature>
<evidence type="ECO:0000256" key="1">
    <source>
        <dbReference type="ARBA" id="ARBA00007867"/>
    </source>
</evidence>
<feature type="non-terminal residue" evidence="5">
    <location>
        <position position="65"/>
    </location>
</feature>
<dbReference type="AlphaFoldDB" id="X0Z2P6"/>
<accession>X0Z2P6</accession>
<evidence type="ECO:0000256" key="3">
    <source>
        <dbReference type="ARBA" id="ARBA00023115"/>
    </source>
</evidence>
<dbReference type="InterPro" id="IPR030374">
    <property type="entry name" value="PABS"/>
</dbReference>